<reference evidence="1 2" key="1">
    <citation type="submission" date="2021-08" db="EMBL/GenBank/DDBJ databases">
        <title>Muricauda profundi sp. nov., a marine bacterium isolated from deep seawater of the Mariana Trench.</title>
        <authorList>
            <person name="Wei Y."/>
        </authorList>
    </citation>
    <scope>NUCLEOTIDE SEQUENCE [LARGE SCALE GENOMIC DNA]</scope>
    <source>
        <strain evidence="1 2">W52</strain>
    </source>
</reference>
<protein>
    <submittedName>
        <fullName evidence="1">Uncharacterized protein</fullName>
    </submittedName>
</protein>
<evidence type="ECO:0000313" key="2">
    <source>
        <dbReference type="Proteomes" id="UP001196136"/>
    </source>
</evidence>
<dbReference type="EMBL" id="JAHZSV010000014">
    <property type="protein sequence ID" value="MBW8200414.1"/>
    <property type="molecule type" value="Genomic_DNA"/>
</dbReference>
<dbReference type="Proteomes" id="UP001196136">
    <property type="component" value="Unassembled WGS sequence"/>
</dbReference>
<organism evidence="1 2">
    <name type="scientific">Flagellimonas abyssi</name>
    <dbReference type="NCBI Taxonomy" id="2864871"/>
    <lineage>
        <taxon>Bacteria</taxon>
        <taxon>Pseudomonadati</taxon>
        <taxon>Bacteroidota</taxon>
        <taxon>Flavobacteriia</taxon>
        <taxon>Flavobacteriales</taxon>
        <taxon>Flavobacteriaceae</taxon>
        <taxon>Flagellimonas</taxon>
    </lineage>
</organism>
<gene>
    <name evidence="1" type="ORF">K1F36_11280</name>
</gene>
<accession>A0ABS7ES58</accession>
<name>A0ABS7ES58_9FLAO</name>
<proteinExistence type="predicted"/>
<evidence type="ECO:0000313" key="1">
    <source>
        <dbReference type="EMBL" id="MBW8200414.1"/>
    </source>
</evidence>
<comment type="caution">
    <text evidence="1">The sequence shown here is derived from an EMBL/GenBank/DDBJ whole genome shotgun (WGS) entry which is preliminary data.</text>
</comment>
<keyword evidence="2" id="KW-1185">Reference proteome</keyword>
<sequence>MERIDSRIDLTQEPYVFQTRTVIHLNRAAVTDTYELITTGKLILVERHFPHHPHGLLITDFFENFLSKIETYEK</sequence>